<dbReference type="EMBL" id="CAJPEX010001213">
    <property type="protein sequence ID" value="CAG0918528.1"/>
    <property type="molecule type" value="Genomic_DNA"/>
</dbReference>
<dbReference type="Proteomes" id="UP000678499">
    <property type="component" value="Unassembled WGS sequence"/>
</dbReference>
<feature type="region of interest" description="Disordered" evidence="1">
    <location>
        <begin position="146"/>
        <end position="167"/>
    </location>
</feature>
<keyword evidence="3" id="KW-1185">Reference proteome</keyword>
<name>A0A7R9BNN7_9CRUS</name>
<reference evidence="2" key="1">
    <citation type="submission" date="2020-11" db="EMBL/GenBank/DDBJ databases">
        <authorList>
            <person name="Tran Van P."/>
        </authorList>
    </citation>
    <scope>NUCLEOTIDE SEQUENCE</scope>
</reference>
<accession>A0A7R9BNN7</accession>
<evidence type="ECO:0000256" key="1">
    <source>
        <dbReference type="SAM" id="MobiDB-lite"/>
    </source>
</evidence>
<evidence type="ECO:0000313" key="3">
    <source>
        <dbReference type="Proteomes" id="UP000678499"/>
    </source>
</evidence>
<evidence type="ECO:0000313" key="2">
    <source>
        <dbReference type="EMBL" id="CAD7278376.1"/>
    </source>
</evidence>
<dbReference type="OrthoDB" id="5954824at2759"/>
<dbReference type="PANTHER" id="PTHR21207">
    <property type="entry name" value="PARKIN COREGULATED GENE PROTEIN PARK2 COREGULATED"/>
    <property type="match status" value="1"/>
</dbReference>
<organism evidence="2">
    <name type="scientific">Notodromas monacha</name>
    <dbReference type="NCBI Taxonomy" id="399045"/>
    <lineage>
        <taxon>Eukaryota</taxon>
        <taxon>Metazoa</taxon>
        <taxon>Ecdysozoa</taxon>
        <taxon>Arthropoda</taxon>
        <taxon>Crustacea</taxon>
        <taxon>Oligostraca</taxon>
        <taxon>Ostracoda</taxon>
        <taxon>Podocopa</taxon>
        <taxon>Podocopida</taxon>
        <taxon>Cypridocopina</taxon>
        <taxon>Cypridoidea</taxon>
        <taxon>Cyprididae</taxon>
        <taxon>Notodromas</taxon>
    </lineage>
</organism>
<dbReference type="InterPro" id="IPR016024">
    <property type="entry name" value="ARM-type_fold"/>
</dbReference>
<gene>
    <name evidence="2" type="ORF">NMOB1V02_LOCUS6083</name>
</gene>
<dbReference type="SUPFAM" id="SSF48371">
    <property type="entry name" value="ARM repeat"/>
    <property type="match status" value="1"/>
</dbReference>
<feature type="region of interest" description="Disordered" evidence="1">
    <location>
        <begin position="27"/>
        <end position="50"/>
    </location>
</feature>
<protein>
    <submittedName>
        <fullName evidence="2">Uncharacterized protein</fullName>
    </submittedName>
</protein>
<dbReference type="Gene3D" id="1.25.10.10">
    <property type="entry name" value="Leucine-rich Repeat Variant"/>
    <property type="match status" value="1"/>
</dbReference>
<dbReference type="InterPro" id="IPR011989">
    <property type="entry name" value="ARM-like"/>
</dbReference>
<dbReference type="PANTHER" id="PTHR21207:SF2">
    <property type="entry name" value="PARKIN COREGULATED GENE PROTEIN"/>
    <property type="match status" value="1"/>
</dbReference>
<dbReference type="InterPro" id="IPR019399">
    <property type="entry name" value="Parkin_co-regulated_protein"/>
</dbReference>
<dbReference type="GO" id="GO:0030544">
    <property type="term" value="F:Hsp70 protein binding"/>
    <property type="evidence" value="ECO:0007669"/>
    <property type="project" value="TreeGrafter"/>
</dbReference>
<proteinExistence type="predicted"/>
<dbReference type="AlphaFoldDB" id="A0A7R9BNN7"/>
<dbReference type="GO" id="GO:0051879">
    <property type="term" value="F:Hsp90 protein binding"/>
    <property type="evidence" value="ECO:0007669"/>
    <property type="project" value="TreeGrafter"/>
</dbReference>
<dbReference type="EMBL" id="OA883250">
    <property type="protein sequence ID" value="CAD7278376.1"/>
    <property type="molecule type" value="Genomic_DNA"/>
</dbReference>
<dbReference type="Pfam" id="PF10274">
    <property type="entry name" value="ParcG"/>
    <property type="match status" value="1"/>
</dbReference>
<sequence>MAESEDFIDDDVDGILMLESHARKNGHAALFSTSSPKHPKPNNKGTPVKRMSRSVLALDAPAAITGNKGQYSRHSIGGIRARAKSAKPGGRSISAVEPFVGTSSSNRVAESESGSVVCRKFSATPAHPPTREPGVREVPAFSVQSLQKNAKPKPPPGPRRPPLDQTPKSTIFRKYYLRGDFPLCIRHDAKGNKLDWKVPLDEVDLAHLLPIFFEGLAEVEYPYEFIAKAGIADMVEKGGQKLLPVLPYLIPPLRRALETRHPKVMGTALRVVQQLATCCREMGQMLVPYYRHILPTLNSFINKNRNIYDGIDYGQFRGENLGDLIWETLEVLEKTGGPLAFINIKYVIPIYESCLLY</sequence>